<comment type="caution">
    <text evidence="11">The sequence shown here is derived from an EMBL/GenBank/DDBJ whole genome shotgun (WGS) entry which is preliminary data.</text>
</comment>
<evidence type="ECO:0000259" key="9">
    <source>
        <dbReference type="Pfam" id="PF12931"/>
    </source>
</evidence>
<organism evidence="11 12">
    <name type="scientific">Saitozyma podzolica</name>
    <dbReference type="NCBI Taxonomy" id="1890683"/>
    <lineage>
        <taxon>Eukaryota</taxon>
        <taxon>Fungi</taxon>
        <taxon>Dikarya</taxon>
        <taxon>Basidiomycota</taxon>
        <taxon>Agaricomycotina</taxon>
        <taxon>Tremellomycetes</taxon>
        <taxon>Tremellales</taxon>
        <taxon>Trimorphomycetaceae</taxon>
        <taxon>Saitozyma</taxon>
    </lineage>
</organism>
<gene>
    <name evidence="11" type="ORF">EHS25_005361</name>
</gene>
<evidence type="ECO:0000256" key="5">
    <source>
        <dbReference type="ARBA" id="ARBA00022892"/>
    </source>
</evidence>
<dbReference type="EMBL" id="RSCD01000023">
    <property type="protein sequence ID" value="RSH83746.1"/>
    <property type="molecule type" value="Genomic_DNA"/>
</dbReference>
<evidence type="ECO:0000256" key="2">
    <source>
        <dbReference type="ARBA" id="ARBA00005927"/>
    </source>
</evidence>
<dbReference type="GO" id="GO:0015031">
    <property type="term" value="P:protein transport"/>
    <property type="evidence" value="ECO:0007669"/>
    <property type="project" value="UniProtKB-KW"/>
</dbReference>
<evidence type="ECO:0000256" key="6">
    <source>
        <dbReference type="ARBA" id="ARBA00024687"/>
    </source>
</evidence>
<feature type="compositionally biased region" description="Low complexity" evidence="8">
    <location>
        <begin position="507"/>
        <end position="531"/>
    </location>
</feature>
<keyword evidence="3 7" id="KW-0813">Transport</keyword>
<evidence type="ECO:0000256" key="3">
    <source>
        <dbReference type="ARBA" id="ARBA00022448"/>
    </source>
</evidence>
<dbReference type="GO" id="GO:0016192">
    <property type="term" value="P:vesicle-mediated transport"/>
    <property type="evidence" value="ECO:0007669"/>
    <property type="project" value="UniProtKB-KW"/>
</dbReference>
<feature type="compositionally biased region" description="Low complexity" evidence="8">
    <location>
        <begin position="624"/>
        <end position="634"/>
    </location>
</feature>
<feature type="region of interest" description="Disordered" evidence="8">
    <location>
        <begin position="1676"/>
        <end position="1891"/>
    </location>
</feature>
<keyword evidence="7" id="KW-0653">Protein transport</keyword>
<feature type="compositionally biased region" description="Polar residues" evidence="8">
    <location>
        <begin position="328"/>
        <end position="341"/>
    </location>
</feature>
<feature type="region of interest" description="Disordered" evidence="8">
    <location>
        <begin position="466"/>
        <end position="531"/>
    </location>
</feature>
<protein>
    <recommendedName>
        <fullName evidence="7">Protein transport protein sec16</fullName>
    </recommendedName>
</protein>
<feature type="compositionally biased region" description="Low complexity" evidence="8">
    <location>
        <begin position="2011"/>
        <end position="2040"/>
    </location>
</feature>
<feature type="region of interest" description="Disordered" evidence="8">
    <location>
        <begin position="1"/>
        <end position="42"/>
    </location>
</feature>
<feature type="compositionally biased region" description="Low complexity" evidence="8">
    <location>
        <begin position="1920"/>
        <end position="1940"/>
    </location>
</feature>
<feature type="region of interest" description="Disordered" evidence="8">
    <location>
        <begin position="302"/>
        <end position="356"/>
    </location>
</feature>
<evidence type="ECO:0000256" key="7">
    <source>
        <dbReference type="RuleBase" id="RU364101"/>
    </source>
</evidence>
<reference evidence="11 12" key="1">
    <citation type="submission" date="2018-11" db="EMBL/GenBank/DDBJ databases">
        <title>Genome sequence of Saitozyma podzolica DSM 27192.</title>
        <authorList>
            <person name="Aliyu H."/>
            <person name="Gorte O."/>
            <person name="Ochsenreither K."/>
        </authorList>
    </citation>
    <scope>NUCLEOTIDE SEQUENCE [LARGE SCALE GENOMIC DNA]</scope>
    <source>
        <strain evidence="11 12">DSM 27192</strain>
    </source>
</reference>
<keyword evidence="7" id="KW-0472">Membrane</keyword>
<dbReference type="GO" id="GO:0070971">
    <property type="term" value="C:endoplasmic reticulum exit site"/>
    <property type="evidence" value="ECO:0007669"/>
    <property type="project" value="TreeGrafter"/>
</dbReference>
<feature type="region of interest" description="Disordered" evidence="8">
    <location>
        <begin position="1289"/>
        <end position="1315"/>
    </location>
</feature>
<feature type="domain" description="Sec16 Sec23-binding" evidence="9">
    <location>
        <begin position="1329"/>
        <end position="1616"/>
    </location>
</feature>
<dbReference type="GO" id="GO:0005789">
    <property type="term" value="C:endoplasmic reticulum membrane"/>
    <property type="evidence" value="ECO:0007669"/>
    <property type="project" value="UniProtKB-SubCell"/>
</dbReference>
<evidence type="ECO:0000256" key="4">
    <source>
        <dbReference type="ARBA" id="ARBA00022824"/>
    </source>
</evidence>
<feature type="region of interest" description="Disordered" evidence="8">
    <location>
        <begin position="555"/>
        <end position="1057"/>
    </location>
</feature>
<feature type="compositionally biased region" description="Low complexity" evidence="8">
    <location>
        <begin position="2050"/>
        <end position="2063"/>
    </location>
</feature>
<keyword evidence="12" id="KW-1185">Reference proteome</keyword>
<dbReference type="GO" id="GO:0007030">
    <property type="term" value="P:Golgi organization"/>
    <property type="evidence" value="ECO:0007669"/>
    <property type="project" value="TreeGrafter"/>
</dbReference>
<keyword evidence="5 7" id="KW-0931">ER-Golgi transport</keyword>
<dbReference type="InterPro" id="IPR024298">
    <property type="entry name" value="Sec16_Sec23-bd"/>
</dbReference>
<evidence type="ECO:0000256" key="1">
    <source>
        <dbReference type="ARBA" id="ARBA00004397"/>
    </source>
</evidence>
<feature type="compositionally biased region" description="Pro residues" evidence="8">
    <location>
        <begin position="723"/>
        <end position="737"/>
    </location>
</feature>
<dbReference type="Gene3D" id="1.25.40.1030">
    <property type="match status" value="1"/>
</dbReference>
<dbReference type="CDD" id="cd09233">
    <property type="entry name" value="ACE1-Sec16-like"/>
    <property type="match status" value="1"/>
</dbReference>
<feature type="region of interest" description="Disordered" evidence="8">
    <location>
        <begin position="1903"/>
        <end position="2082"/>
    </location>
</feature>
<feature type="compositionally biased region" description="Polar residues" evidence="8">
    <location>
        <begin position="164"/>
        <end position="178"/>
    </location>
</feature>
<sequence length="2082" mass="215536">MAEESSEPAPPLALAESESKPRSHAPESNSIRGPDDVIAKSGGIEAEAPVGLDALLDSGGGGDASANKHVLDELFGSAETGRGAETDPFGQVEQEEAPAEEPLGATGVEMVDADVPAHVDVSATSSDAEVPQPVLGGATALFEEDAGTDLAALIAGDQAEPLSAGTSANLAGETTNGQEADPVSGSAANLFGEDAGPDLTDLIGGGGVQNVESEETPLPVAESATTLFGEDTGPDLAALIGGGHQEAEEEFMGEVGHDKDYSDLLREFEAEGELLESSDIAVIPPPVDSLTAATRQTASIAQHPQSQGAAALFGDGDDPSSPFDAFGGSTSTLPLQSSTDTYARAPTEDAEPHVGDVSVHSLFSNDSDWLADTTIDQSFQTDTLDTSAASGQDLNQPAGGDELGTLDFEVPLGWYDESGQFQYYTEAERDEVRATMLSQSGWGADQGVSTTDRQSSLGANSALEGAFSENAARRTPQPEQLSTLPSQAYDPYAPPATSQYAPPAPAPVASSTSSTQQSYFPPQPVYTPSTASTAYSATPAIGYGATAPAAPIAASPYDPYAPAPQPFAQFGAGPSARAGPSAPPVAAPVAPQEPRAKPQRVASNAYDPPLRPQKSFVRPPSTVPSISSFASSPSIAPPLPPAPPPGLAPPPSAAPPRRSPSDRPPPAPSAPPPGPPPRSDSAASTGRPAQYSPAAPHIASQAEDRPEGHVQVNGSATHTGAYAPPPQSSPPRGPPSRPASSATRPPPQAPSHNTFDPPLRPPSSARSVSRAPLQAQFSPPPPPQALSIPSIVSPPQVESSQLPPRPSSRGPSGPPRKTSPMPSFDAPPPRKTSPMPSFDAPPPPRSQSILSATNGFGTEAQARVPRMESPLPVPSFESPDRQWRAQAPATTNGSEAMFETSGEEQNGFDEEGGAGGDWRDEMEERPTSPGLHPSEPVEDAYRPQPSVDSYKPATSDAYAPRDAYQPAQIPATSLSPPSKYEPPSSLGLQSMGLPSGPTPPQGVYDPYAPTASTASTYDRQNDSYDPYSPPSHPQTRSERSHTATSQASAGYQPSAYQPSFVPPATSIAALSPPPADVYGRVASPAHTSEYGTSPAAPNYFQSMHARGDDTYVPQQVLEQRPIQEDPLGRCTLAARNLPLAVFGFGGTMITAFPGLADDPNSPTHVRKPSYGYASGRGQLWIRNVSELVAPSALSTNDTVFPGPLVFDLASPKSAANDKKKKEAVVKYLEARADEIEKGSPYLKSSASSARREEEGKLVLVRVLAAMILGDGRLSGNPEVEDALRAAFQNPSEPTSLPPSSLLSPSAKFGSPASHMSAGGSSVTQLAQLSDLLLGGDKRGAAEFAASHGLWSHALVISSCVDQDLWREVVLRFSEAELGGKPRTAALRAAYTVFSGKAAENVDDLVAAANVSGDPSADQWREVLSSVVFNSNATQLNCLDELGQRFMAMGLVYPAHVCFLLSPSSPFGDVSPAAYDKHIVLAQNTRDEDAIVFAEIAEYARSLIPVPKGQEVPFPGLPQLLPYKLQRAWRAAELGERDQAQRYCNAVEAGSKLGKNGPTFLPGHLVASLEDLLERLTGTPSISPAKSLVGRKSAAKPGLDKLGSWIEGRLTKFIAGEEESDGGSTTKHTPAAVAKGAASGPVGPFSHFTAISPAHSGSLSRNPSAADVQGMNGHLGVPGESMRTSPLQPLHGGSPHVGGHHLEPTDSTTSSYGDYMGHHGRESSYTSWSAMQEAPQEVEGDGFNGDEGYAEGNDNDNGGEGEFINPLAAPMFGVTQSHDYKPASSGARANLTVGDDDEDDLGFGNAALSRDRTPKPPASEDTGEADPHGVAPSKGGAEATKAKPEASASAPSGKGGLEPQKSSSWLKGWWGKKEGEGSGPIRAKLGEESSMVYDKELKRWVVKGAKGETSVPTPPPPPPRAQTASPSRAARAEQAARAMSATPPPSQLSRSVGAPPPPPSSLGPGPGSAIRSSTAPTGFAETADGGIRRMKSSLAEGMTPMSENGPPGRQGPPGSSPASANMSPASSGGPPHPPTGGSRPPTAASLDDLLSRPPSKRPASAAAKKGARNRYVDVFQPGAEGTG</sequence>
<dbReference type="InterPro" id="IPR024340">
    <property type="entry name" value="Sec16_CCD"/>
</dbReference>
<keyword evidence="7" id="KW-0072">Autophagy</keyword>
<feature type="compositionally biased region" description="Polar residues" evidence="8">
    <location>
        <begin position="847"/>
        <end position="856"/>
    </location>
</feature>
<comment type="similarity">
    <text evidence="2 7">Belongs to the SEC16 family.</text>
</comment>
<evidence type="ECO:0000313" key="11">
    <source>
        <dbReference type="EMBL" id="RSH83746.1"/>
    </source>
</evidence>
<comment type="function">
    <text evidence="6 7">Involved in the initiation of assembly of the COPII coat required for the formation of transport vesicles from the endoplasmic reticulum (ER) and the selection of cargo molecules. Also involved in autophagy.</text>
</comment>
<proteinExistence type="inferred from homology"/>
<feature type="domain" description="Sec16 central conserved" evidence="10">
    <location>
        <begin position="1138"/>
        <end position="1271"/>
    </location>
</feature>
<feature type="compositionally biased region" description="Basic and acidic residues" evidence="8">
    <location>
        <begin position="917"/>
        <end position="926"/>
    </location>
</feature>
<dbReference type="GO" id="GO:0012507">
    <property type="term" value="C:ER to Golgi transport vesicle membrane"/>
    <property type="evidence" value="ECO:0007669"/>
    <property type="project" value="TreeGrafter"/>
</dbReference>
<evidence type="ECO:0000256" key="8">
    <source>
        <dbReference type="SAM" id="MobiDB-lite"/>
    </source>
</evidence>
<feature type="compositionally biased region" description="Low complexity" evidence="8">
    <location>
        <begin position="566"/>
        <end position="580"/>
    </location>
</feature>
<feature type="compositionally biased region" description="Low complexity" evidence="8">
    <location>
        <begin position="762"/>
        <end position="777"/>
    </location>
</feature>
<dbReference type="Pfam" id="PF12931">
    <property type="entry name" value="TPR_Sec16"/>
    <property type="match status" value="1"/>
</dbReference>
<dbReference type="Proteomes" id="UP000279259">
    <property type="component" value="Unassembled WGS sequence"/>
</dbReference>
<comment type="subcellular location">
    <subcellularLocation>
        <location evidence="1">Endoplasmic reticulum membrane</location>
        <topology evidence="1">Peripheral membrane protein</topology>
        <orientation evidence="1">Cytoplasmic side</orientation>
    </subcellularLocation>
</comment>
<dbReference type="STRING" id="1890683.A0A427XXY4"/>
<dbReference type="OrthoDB" id="8918678at2759"/>
<feature type="compositionally biased region" description="Low complexity" evidence="8">
    <location>
        <begin position="1290"/>
        <end position="1305"/>
    </location>
</feature>
<dbReference type="GO" id="GO:0070973">
    <property type="term" value="P:protein localization to endoplasmic reticulum exit site"/>
    <property type="evidence" value="ECO:0007669"/>
    <property type="project" value="TreeGrafter"/>
</dbReference>
<feature type="compositionally biased region" description="Polar residues" evidence="8">
    <location>
        <begin position="477"/>
        <end position="486"/>
    </location>
</feature>
<accession>A0A427XXY4</accession>
<evidence type="ECO:0000313" key="12">
    <source>
        <dbReference type="Proteomes" id="UP000279259"/>
    </source>
</evidence>
<feature type="compositionally biased region" description="Pro residues" evidence="8">
    <location>
        <begin position="635"/>
        <end position="678"/>
    </location>
</feature>
<evidence type="ECO:0000259" key="10">
    <source>
        <dbReference type="Pfam" id="PF12932"/>
    </source>
</evidence>
<dbReference type="PANTHER" id="PTHR13402:SF6">
    <property type="entry name" value="SECRETORY 16, ISOFORM I"/>
    <property type="match status" value="1"/>
</dbReference>
<feature type="region of interest" description="Disordered" evidence="8">
    <location>
        <begin position="163"/>
        <end position="219"/>
    </location>
</feature>
<feature type="compositionally biased region" description="Polar residues" evidence="8">
    <location>
        <begin position="1042"/>
        <end position="1057"/>
    </location>
</feature>
<feature type="region of interest" description="Disordered" evidence="8">
    <location>
        <begin position="76"/>
        <end position="108"/>
    </location>
</feature>
<name>A0A427XXY4_9TREE</name>
<keyword evidence="4 7" id="KW-0256">Endoplasmic reticulum</keyword>
<dbReference type="GO" id="GO:0006914">
    <property type="term" value="P:autophagy"/>
    <property type="evidence" value="ECO:0007669"/>
    <property type="project" value="UniProtKB-KW"/>
</dbReference>
<dbReference type="Pfam" id="PF12932">
    <property type="entry name" value="Sec16"/>
    <property type="match status" value="1"/>
</dbReference>
<feature type="region of interest" description="Disordered" evidence="8">
    <location>
        <begin position="1615"/>
        <end position="1638"/>
    </location>
</feature>
<dbReference type="PANTHER" id="PTHR13402">
    <property type="entry name" value="RGPR-RELATED"/>
    <property type="match status" value="1"/>
</dbReference>